<gene>
    <name evidence="2" type="ORF">O3P69_020138</name>
</gene>
<proteinExistence type="predicted"/>
<feature type="region of interest" description="Disordered" evidence="1">
    <location>
        <begin position="45"/>
        <end position="72"/>
    </location>
</feature>
<dbReference type="EMBL" id="JARAKH010000029">
    <property type="protein sequence ID" value="KAK8388052.1"/>
    <property type="molecule type" value="Genomic_DNA"/>
</dbReference>
<dbReference type="AlphaFoldDB" id="A0AAW0TNV7"/>
<comment type="caution">
    <text evidence="2">The sequence shown here is derived from an EMBL/GenBank/DDBJ whole genome shotgun (WGS) entry which is preliminary data.</text>
</comment>
<keyword evidence="3" id="KW-1185">Reference proteome</keyword>
<name>A0AAW0TNV7_SCYPA</name>
<evidence type="ECO:0000256" key="1">
    <source>
        <dbReference type="SAM" id="MobiDB-lite"/>
    </source>
</evidence>
<reference evidence="2 3" key="1">
    <citation type="submission" date="2023-03" db="EMBL/GenBank/DDBJ databases">
        <title>High-quality genome of Scylla paramamosain provides insights in environmental adaptation.</title>
        <authorList>
            <person name="Zhang L."/>
        </authorList>
    </citation>
    <scope>NUCLEOTIDE SEQUENCE [LARGE SCALE GENOMIC DNA]</scope>
    <source>
        <strain evidence="2">LZ_2023a</strain>
        <tissue evidence="2">Muscle</tissue>
    </source>
</reference>
<evidence type="ECO:0000313" key="3">
    <source>
        <dbReference type="Proteomes" id="UP001487740"/>
    </source>
</evidence>
<protein>
    <submittedName>
        <fullName evidence="2">Uncharacterized protein</fullName>
    </submittedName>
</protein>
<dbReference type="Proteomes" id="UP001487740">
    <property type="component" value="Unassembled WGS sequence"/>
</dbReference>
<accession>A0AAW0TNV7</accession>
<organism evidence="2 3">
    <name type="scientific">Scylla paramamosain</name>
    <name type="common">Mud crab</name>
    <dbReference type="NCBI Taxonomy" id="85552"/>
    <lineage>
        <taxon>Eukaryota</taxon>
        <taxon>Metazoa</taxon>
        <taxon>Ecdysozoa</taxon>
        <taxon>Arthropoda</taxon>
        <taxon>Crustacea</taxon>
        <taxon>Multicrustacea</taxon>
        <taxon>Malacostraca</taxon>
        <taxon>Eumalacostraca</taxon>
        <taxon>Eucarida</taxon>
        <taxon>Decapoda</taxon>
        <taxon>Pleocyemata</taxon>
        <taxon>Brachyura</taxon>
        <taxon>Eubrachyura</taxon>
        <taxon>Portunoidea</taxon>
        <taxon>Portunidae</taxon>
        <taxon>Portuninae</taxon>
        <taxon>Scylla</taxon>
    </lineage>
</organism>
<sequence length="72" mass="8539">MKEQACQWIHLYDPCCFVSWCDSPTVFFAPQVNARTGRHLVDRREPLKDFRNQPPHTLSKTHVLQAKDREEE</sequence>
<evidence type="ECO:0000313" key="2">
    <source>
        <dbReference type="EMBL" id="KAK8388052.1"/>
    </source>
</evidence>